<keyword evidence="6 7" id="KW-0975">Bacterial flagellum</keyword>
<feature type="domain" description="Flagellar basal body rod protein N-terminal" evidence="8">
    <location>
        <begin position="7"/>
        <end position="34"/>
    </location>
</feature>
<dbReference type="GO" id="GO:0005576">
    <property type="term" value="C:extracellular region"/>
    <property type="evidence" value="ECO:0007669"/>
    <property type="project" value="UniProtKB-SubCell"/>
</dbReference>
<evidence type="ECO:0000256" key="4">
    <source>
        <dbReference type="ARBA" id="ARBA00016244"/>
    </source>
</evidence>
<dbReference type="Proteomes" id="UP000262699">
    <property type="component" value="Unassembled WGS sequence"/>
</dbReference>
<dbReference type="Pfam" id="PF00460">
    <property type="entry name" value="Flg_bb_rod"/>
    <property type="match status" value="1"/>
</dbReference>
<evidence type="ECO:0000256" key="5">
    <source>
        <dbReference type="ARBA" id="ARBA00022525"/>
    </source>
</evidence>
<dbReference type="PANTHER" id="PTHR30033">
    <property type="entry name" value="FLAGELLAR HOOK-ASSOCIATED PROTEIN 1"/>
    <property type="match status" value="1"/>
</dbReference>
<dbReference type="InterPro" id="IPR053927">
    <property type="entry name" value="FlgK_helical"/>
</dbReference>
<keyword evidence="11" id="KW-0282">Flagellum</keyword>
<dbReference type="GO" id="GO:0044780">
    <property type="term" value="P:bacterial-type flagellum assembly"/>
    <property type="evidence" value="ECO:0007669"/>
    <property type="project" value="InterPro"/>
</dbReference>
<keyword evidence="5 7" id="KW-0964">Secreted</keyword>
<proteinExistence type="inferred from homology"/>
<evidence type="ECO:0000259" key="9">
    <source>
        <dbReference type="Pfam" id="PF06429"/>
    </source>
</evidence>
<evidence type="ECO:0000256" key="7">
    <source>
        <dbReference type="RuleBase" id="RU362065"/>
    </source>
</evidence>
<comment type="similarity">
    <text evidence="3 7">Belongs to the flagella basal body rod proteins family.</text>
</comment>
<evidence type="ECO:0000259" key="8">
    <source>
        <dbReference type="Pfam" id="PF00460"/>
    </source>
</evidence>
<dbReference type="NCBIfam" id="TIGR02492">
    <property type="entry name" value="flgK_ends"/>
    <property type="match status" value="1"/>
</dbReference>
<dbReference type="SUPFAM" id="SSF64518">
    <property type="entry name" value="Phase 1 flagellin"/>
    <property type="match status" value="1"/>
</dbReference>
<reference evidence="11 12" key="1">
    <citation type="journal article" date="2018" name="Nat. Biotechnol.">
        <title>A standardized bacterial taxonomy based on genome phylogeny substantially revises the tree of life.</title>
        <authorList>
            <person name="Parks D.H."/>
            <person name="Chuvochina M."/>
            <person name="Waite D.W."/>
            <person name="Rinke C."/>
            <person name="Skarshewski A."/>
            <person name="Chaumeil P.A."/>
            <person name="Hugenholtz P."/>
        </authorList>
    </citation>
    <scope>NUCLEOTIDE SEQUENCE [LARGE SCALE GENOMIC DNA]</scope>
    <source>
        <strain evidence="11">UBA9015</strain>
    </source>
</reference>
<keyword evidence="11" id="KW-0969">Cilium</keyword>
<protein>
    <recommendedName>
        <fullName evidence="4 7">Flagellar hook-associated protein 1</fullName>
        <shortName evidence="7">HAP1</shortName>
    </recommendedName>
</protein>
<dbReference type="InterPro" id="IPR001444">
    <property type="entry name" value="Flag_bb_rod_N"/>
</dbReference>
<name>A0A3D0W7V0_9SPHN</name>
<evidence type="ECO:0000313" key="12">
    <source>
        <dbReference type="Proteomes" id="UP000262699"/>
    </source>
</evidence>
<dbReference type="Pfam" id="PF06429">
    <property type="entry name" value="Flg_bbr_C"/>
    <property type="match status" value="1"/>
</dbReference>
<evidence type="ECO:0000313" key="11">
    <source>
        <dbReference type="EMBL" id="HCB74740.1"/>
    </source>
</evidence>
<dbReference type="Pfam" id="PF22638">
    <property type="entry name" value="FlgK_D1"/>
    <property type="match status" value="1"/>
</dbReference>
<dbReference type="EMBL" id="DOYJ01000032">
    <property type="protein sequence ID" value="HCB74740.1"/>
    <property type="molecule type" value="Genomic_DNA"/>
</dbReference>
<dbReference type="InterPro" id="IPR010930">
    <property type="entry name" value="Flg_bb/hook_C_dom"/>
</dbReference>
<evidence type="ECO:0000256" key="1">
    <source>
        <dbReference type="ARBA" id="ARBA00004117"/>
    </source>
</evidence>
<accession>A0A3D0W7V0</accession>
<keyword evidence="11" id="KW-0966">Cell projection</keyword>
<feature type="domain" description="Flagellar hook-associated protein FlgK helical" evidence="10">
    <location>
        <begin position="93"/>
        <end position="317"/>
    </location>
</feature>
<comment type="subcellular location">
    <subcellularLocation>
        <location evidence="1">Bacterial flagellum basal body</location>
    </subcellularLocation>
    <subcellularLocation>
        <location evidence="2 7">Secreted</location>
    </subcellularLocation>
</comment>
<comment type="caution">
    <text evidence="11">The sequence shown here is derived from an EMBL/GenBank/DDBJ whole genome shotgun (WGS) entry which is preliminary data.</text>
</comment>
<dbReference type="GO" id="GO:0009425">
    <property type="term" value="C:bacterial-type flagellum basal body"/>
    <property type="evidence" value="ECO:0007669"/>
    <property type="project" value="UniProtKB-SubCell"/>
</dbReference>
<dbReference type="PANTHER" id="PTHR30033:SF1">
    <property type="entry name" value="FLAGELLAR HOOK-ASSOCIATED PROTEIN 1"/>
    <property type="match status" value="1"/>
</dbReference>
<dbReference type="PRINTS" id="PR01005">
    <property type="entry name" value="FLGHOOKAP1"/>
</dbReference>
<feature type="domain" description="Flagellar basal-body/hook protein C-terminal" evidence="9">
    <location>
        <begin position="401"/>
        <end position="439"/>
    </location>
</feature>
<dbReference type="InterPro" id="IPR002371">
    <property type="entry name" value="FlgK"/>
</dbReference>
<dbReference type="GO" id="GO:0009424">
    <property type="term" value="C:bacterial-type flagellum hook"/>
    <property type="evidence" value="ECO:0007669"/>
    <property type="project" value="UniProtKB-UniRule"/>
</dbReference>
<evidence type="ECO:0000256" key="3">
    <source>
        <dbReference type="ARBA" id="ARBA00009677"/>
    </source>
</evidence>
<evidence type="ECO:0000256" key="2">
    <source>
        <dbReference type="ARBA" id="ARBA00004613"/>
    </source>
</evidence>
<sequence length="441" mass="44217">MSDLLAIGASGVRAYQGALATTSDNIANAGTVGYVRRTPTLREVVSSGAVNGETHAGVALGLVDRAADAFRSNAVRTSSAELSRSKTGMVWLDRIEQTLDGSQLSARMGDFFNAAQSLAANPAAPAPRAVMLEQASAVAAAFRSTGASLDAAEAEIATSAQGAANELTGQAAALAKINGALGKSGGRPSPALLDERDRILESMSAMVDVSVSFDAAGRATVKAGTAGGPTLVTGDQAATVGVSLNGQGAIQFHLSLNGEAAVIPAQGGTLAGIVDGAQQVAASRASLDDLATDFADAVNAVQAGGQDLNGASGTAMFGGTSAATMTMTLTDGAQIAASTPGAGKQGNGNLAMLAAVRKSGGFEDRLTTLQSATGAAIAAKRNVIDAQGSIHENAVAARDSVSGVNLDEEAVNLLKFQQAYQASARVIQVARETLDTIFQIR</sequence>
<dbReference type="AlphaFoldDB" id="A0A3D0W7V0"/>
<evidence type="ECO:0000256" key="6">
    <source>
        <dbReference type="ARBA" id="ARBA00023143"/>
    </source>
</evidence>
<evidence type="ECO:0000259" key="10">
    <source>
        <dbReference type="Pfam" id="PF22638"/>
    </source>
</evidence>
<gene>
    <name evidence="7 11" type="primary">flgK</name>
    <name evidence="11" type="ORF">DEP91_00955</name>
</gene>
<dbReference type="GO" id="GO:0005198">
    <property type="term" value="F:structural molecule activity"/>
    <property type="evidence" value="ECO:0007669"/>
    <property type="project" value="UniProtKB-UniRule"/>
</dbReference>
<organism evidence="11 12">
    <name type="scientific">Sphingomonas bacterium</name>
    <dbReference type="NCBI Taxonomy" id="1895847"/>
    <lineage>
        <taxon>Bacteria</taxon>
        <taxon>Pseudomonadati</taxon>
        <taxon>Pseudomonadota</taxon>
        <taxon>Alphaproteobacteria</taxon>
        <taxon>Sphingomonadales</taxon>
        <taxon>Sphingomonadaceae</taxon>
        <taxon>Sphingomonas</taxon>
    </lineage>
</organism>